<accession>A0ABR0JEU5</accession>
<dbReference type="Pfam" id="PF07985">
    <property type="entry name" value="SRR1"/>
    <property type="match status" value="1"/>
</dbReference>
<dbReference type="PANTHER" id="PTHR45458">
    <property type="entry name" value="SHORT-CHAIN DEHYDROGENASE/REDUCTASE SDR"/>
    <property type="match status" value="1"/>
</dbReference>
<keyword evidence="4" id="KW-1185">Reference proteome</keyword>
<dbReference type="InterPro" id="IPR052184">
    <property type="entry name" value="SDR_enzymes"/>
</dbReference>
<feature type="compositionally biased region" description="Basic residues" evidence="1">
    <location>
        <begin position="278"/>
        <end position="287"/>
    </location>
</feature>
<dbReference type="InterPro" id="IPR002347">
    <property type="entry name" value="SDR_fam"/>
</dbReference>
<dbReference type="Pfam" id="PF00106">
    <property type="entry name" value="adh_short"/>
    <property type="match status" value="1"/>
</dbReference>
<protein>
    <recommendedName>
        <fullName evidence="2">SRR1-like domain-containing protein</fullName>
    </recommendedName>
</protein>
<evidence type="ECO:0000313" key="4">
    <source>
        <dbReference type="Proteomes" id="UP001345691"/>
    </source>
</evidence>
<dbReference type="PRINTS" id="PR00081">
    <property type="entry name" value="GDHRDH"/>
</dbReference>
<dbReference type="EMBL" id="JAVRRF010000008">
    <property type="protein sequence ID" value="KAK5062378.1"/>
    <property type="molecule type" value="Genomic_DNA"/>
</dbReference>
<evidence type="ECO:0000259" key="2">
    <source>
        <dbReference type="Pfam" id="PF07985"/>
    </source>
</evidence>
<reference evidence="3 4" key="1">
    <citation type="submission" date="2023-08" db="EMBL/GenBank/DDBJ databases">
        <title>Black Yeasts Isolated from many extreme environments.</title>
        <authorList>
            <person name="Coleine C."/>
            <person name="Stajich J.E."/>
            <person name="Selbmann L."/>
        </authorList>
    </citation>
    <scope>NUCLEOTIDE SEQUENCE [LARGE SCALE GENOMIC DNA]</scope>
    <source>
        <strain evidence="3 4">CCFEE 6328</strain>
    </source>
</reference>
<dbReference type="InterPro" id="IPR036291">
    <property type="entry name" value="NAD(P)-bd_dom_sf"/>
</dbReference>
<organism evidence="3 4">
    <name type="scientific">Exophiala sideris</name>
    <dbReference type="NCBI Taxonomy" id="1016849"/>
    <lineage>
        <taxon>Eukaryota</taxon>
        <taxon>Fungi</taxon>
        <taxon>Dikarya</taxon>
        <taxon>Ascomycota</taxon>
        <taxon>Pezizomycotina</taxon>
        <taxon>Eurotiomycetes</taxon>
        <taxon>Chaetothyriomycetidae</taxon>
        <taxon>Chaetothyriales</taxon>
        <taxon>Herpotrichiellaceae</taxon>
        <taxon>Exophiala</taxon>
    </lineage>
</organism>
<feature type="region of interest" description="Disordered" evidence="1">
    <location>
        <begin position="267"/>
        <end position="292"/>
    </location>
</feature>
<dbReference type="InterPro" id="IPR012942">
    <property type="entry name" value="SRR1-like"/>
</dbReference>
<gene>
    <name evidence="3" type="ORF">LTR69_004736</name>
</gene>
<evidence type="ECO:0000313" key="3">
    <source>
        <dbReference type="EMBL" id="KAK5062378.1"/>
    </source>
</evidence>
<comment type="caution">
    <text evidence="3">The sequence shown here is derived from an EMBL/GenBank/DDBJ whole genome shotgun (WGS) entry which is preliminary data.</text>
</comment>
<proteinExistence type="predicted"/>
<dbReference type="Gene3D" id="3.40.50.720">
    <property type="entry name" value="NAD(P)-binding Rossmann-like Domain"/>
    <property type="match status" value="1"/>
</dbReference>
<evidence type="ECO:0000256" key="1">
    <source>
        <dbReference type="SAM" id="MobiDB-lite"/>
    </source>
</evidence>
<dbReference type="Proteomes" id="UP001345691">
    <property type="component" value="Unassembled WGS sequence"/>
</dbReference>
<dbReference type="PANTHER" id="PTHR45458:SF3">
    <property type="entry name" value="CHAIN DEHYDROGENASE (ATSC), PUTATIVE-RELATED"/>
    <property type="match status" value="1"/>
</dbReference>
<sequence length="566" mass="62625">MPSYLVTGANRGLGYGFVQYLAKDPSNTVIGLVRNKANADKSVAADDLKNVTMIEADISNRKALLAAREEVNKITGNSLDYLINNAAYIDRTTESAALDDYEETDPEVMERELKASFDVNVVGVINTINIFLPLIKKGAAKKVVVISSGMADPDLVNGGGIWSGGTYTISKAAVNMAVFKYNAKYKDQGILFFALSPGVVATWEGEEPFAIQGLRQMVPGWSGPLQPLKSAEMCVKVIHDFSLEKGNGGSFVSHHGNKEWMPAEHCEQEPANGTMPHTSHKKRSLPKKRQEVLDDEGWTRIATSNTTSRAPAPNASTNGSESVFTWTFNGKQVTKTCGAALRPMKPLQGTTLQSMQAHYTKVATKWLESEMYHSLKDVLTRRILASNSKIIKCVIFGSGSLCGDALHWLDRHESAYYQIAAFKSVVDIIEQVQGQRPQSYAQEPYYNNLDTDLLATLEITAVTHPRGFELLDTNSFAYSPAAELEVEYQIMSLNPTIWLHRSLDHLHRNTGSTSDNFTNEEADTNLKMTEQFIANHESARLPDLPLKNFPFHGSVIWWPTEQQDPS</sequence>
<dbReference type="SUPFAM" id="SSF51735">
    <property type="entry name" value="NAD(P)-binding Rossmann-fold domains"/>
    <property type="match status" value="1"/>
</dbReference>
<feature type="domain" description="SRR1-like" evidence="2">
    <location>
        <begin position="384"/>
        <end position="519"/>
    </location>
</feature>
<name>A0ABR0JEU5_9EURO</name>